<organism evidence="11 12">
    <name type="scientific">Halomonas korlensis</name>
    <dbReference type="NCBI Taxonomy" id="463301"/>
    <lineage>
        <taxon>Bacteria</taxon>
        <taxon>Pseudomonadati</taxon>
        <taxon>Pseudomonadota</taxon>
        <taxon>Gammaproteobacteria</taxon>
        <taxon>Oceanospirillales</taxon>
        <taxon>Halomonadaceae</taxon>
        <taxon>Halomonas</taxon>
    </lineage>
</organism>
<proteinExistence type="inferred from homology"/>
<dbReference type="STRING" id="463301.SAMN04487955_12215"/>
<evidence type="ECO:0000256" key="3">
    <source>
        <dbReference type="ARBA" id="ARBA00022475"/>
    </source>
</evidence>
<keyword evidence="6 9" id="KW-1133">Transmembrane helix</keyword>
<keyword evidence="12" id="KW-1185">Reference proteome</keyword>
<evidence type="ECO:0000256" key="4">
    <source>
        <dbReference type="ARBA" id="ARBA00022519"/>
    </source>
</evidence>
<reference evidence="12" key="1">
    <citation type="submission" date="2016-10" db="EMBL/GenBank/DDBJ databases">
        <authorList>
            <person name="Varghese N."/>
            <person name="Submissions S."/>
        </authorList>
    </citation>
    <scope>NUCLEOTIDE SEQUENCE [LARGE SCALE GENOMIC DNA]</scope>
    <source>
        <strain evidence="12">CGMCC 1.6981</strain>
    </source>
</reference>
<dbReference type="Pfam" id="PF04290">
    <property type="entry name" value="DctQ"/>
    <property type="match status" value="1"/>
</dbReference>
<comment type="similarity">
    <text evidence="8 9">Belongs to the TRAP transporter small permease family.</text>
</comment>
<evidence type="ECO:0000256" key="6">
    <source>
        <dbReference type="ARBA" id="ARBA00022989"/>
    </source>
</evidence>
<feature type="domain" description="Tripartite ATP-independent periplasmic transporters DctQ component" evidence="10">
    <location>
        <begin position="23"/>
        <end position="153"/>
    </location>
</feature>
<gene>
    <name evidence="11" type="ORF">SAMN04487955_12215</name>
</gene>
<sequence length="164" mass="19112">MLSVLRSRTVEEWLSAILLTVVIALLGFQVVLRFGFGRNLSWLEEVSRYFFVWAIYFGFVIAAEQNRHIRVTFHISMLPETTQKVVLTIADMVWLAFNIVVIWQGGKMFYESMQFPYISQTTGINLAWVQLIVPLGMLFISVRVIECIVKRWKYGLIKIDTRVD</sequence>
<dbReference type="Proteomes" id="UP000198693">
    <property type="component" value="Unassembled WGS sequence"/>
</dbReference>
<evidence type="ECO:0000313" key="11">
    <source>
        <dbReference type="EMBL" id="SFU97535.1"/>
    </source>
</evidence>
<evidence type="ECO:0000256" key="2">
    <source>
        <dbReference type="ARBA" id="ARBA00022448"/>
    </source>
</evidence>
<keyword evidence="2 9" id="KW-0813">Transport</keyword>
<accession>A0A1I7KJB7</accession>
<dbReference type="EMBL" id="FPBP01000022">
    <property type="protein sequence ID" value="SFU97535.1"/>
    <property type="molecule type" value="Genomic_DNA"/>
</dbReference>
<dbReference type="GO" id="GO:0015740">
    <property type="term" value="P:C4-dicarboxylate transport"/>
    <property type="evidence" value="ECO:0007669"/>
    <property type="project" value="TreeGrafter"/>
</dbReference>
<evidence type="ECO:0000259" key="10">
    <source>
        <dbReference type="Pfam" id="PF04290"/>
    </source>
</evidence>
<keyword evidence="5 9" id="KW-0812">Transmembrane</keyword>
<feature type="transmembrane region" description="Helical" evidence="9">
    <location>
        <begin position="46"/>
        <end position="64"/>
    </location>
</feature>
<feature type="transmembrane region" description="Helical" evidence="9">
    <location>
        <begin position="12"/>
        <end position="34"/>
    </location>
</feature>
<feature type="transmembrane region" description="Helical" evidence="9">
    <location>
        <begin position="85"/>
        <end position="106"/>
    </location>
</feature>
<dbReference type="GO" id="GO:0005886">
    <property type="term" value="C:plasma membrane"/>
    <property type="evidence" value="ECO:0007669"/>
    <property type="project" value="UniProtKB-SubCell"/>
</dbReference>
<dbReference type="PANTHER" id="PTHR35011">
    <property type="entry name" value="2,3-DIKETO-L-GULONATE TRAP TRANSPORTER SMALL PERMEASE PROTEIN YIAM"/>
    <property type="match status" value="1"/>
</dbReference>
<evidence type="ECO:0000313" key="12">
    <source>
        <dbReference type="Proteomes" id="UP000198693"/>
    </source>
</evidence>
<dbReference type="GO" id="GO:0022857">
    <property type="term" value="F:transmembrane transporter activity"/>
    <property type="evidence" value="ECO:0007669"/>
    <property type="project" value="UniProtKB-UniRule"/>
</dbReference>
<dbReference type="AlphaFoldDB" id="A0A1I7KJB7"/>
<evidence type="ECO:0000256" key="9">
    <source>
        <dbReference type="RuleBase" id="RU369079"/>
    </source>
</evidence>
<comment type="subunit">
    <text evidence="9">The complex comprises the extracytoplasmic solute receptor protein and the two transmembrane proteins.</text>
</comment>
<name>A0A1I7KJB7_9GAMM</name>
<dbReference type="PANTHER" id="PTHR35011:SF5">
    <property type="entry name" value="SIALIC ACID TRAP TRANSPORTER SMALL PERMEASE PROTEIN SIAQ"/>
    <property type="match status" value="1"/>
</dbReference>
<keyword evidence="4 9" id="KW-0997">Cell inner membrane</keyword>
<feature type="transmembrane region" description="Helical" evidence="9">
    <location>
        <begin position="126"/>
        <end position="145"/>
    </location>
</feature>
<dbReference type="RefSeq" id="WP_175507914.1">
    <property type="nucleotide sequence ID" value="NZ_FPBP01000022.1"/>
</dbReference>
<keyword evidence="7 9" id="KW-0472">Membrane</keyword>
<protein>
    <recommendedName>
        <fullName evidence="9">TRAP transporter small permease protein</fullName>
    </recommendedName>
</protein>
<evidence type="ECO:0000256" key="8">
    <source>
        <dbReference type="ARBA" id="ARBA00038436"/>
    </source>
</evidence>
<comment type="function">
    <text evidence="9">Part of the tripartite ATP-independent periplasmic (TRAP) transport system.</text>
</comment>
<evidence type="ECO:0000256" key="7">
    <source>
        <dbReference type="ARBA" id="ARBA00023136"/>
    </source>
</evidence>
<keyword evidence="3" id="KW-1003">Cell membrane</keyword>
<evidence type="ECO:0000256" key="5">
    <source>
        <dbReference type="ARBA" id="ARBA00022692"/>
    </source>
</evidence>
<dbReference type="InterPro" id="IPR007387">
    <property type="entry name" value="TRAP_DctQ"/>
</dbReference>
<evidence type="ECO:0000256" key="1">
    <source>
        <dbReference type="ARBA" id="ARBA00004429"/>
    </source>
</evidence>
<dbReference type="InterPro" id="IPR055348">
    <property type="entry name" value="DctQ"/>
</dbReference>
<comment type="subcellular location">
    <subcellularLocation>
        <location evidence="1 9">Cell inner membrane</location>
        <topology evidence="1 9">Multi-pass membrane protein</topology>
    </subcellularLocation>
</comment>